<comment type="caution">
    <text evidence="2">The sequence shown here is derived from an EMBL/GenBank/DDBJ whole genome shotgun (WGS) entry which is preliminary data.</text>
</comment>
<gene>
    <name evidence="2" type="ORF">GN244_ATG05039</name>
    <name evidence="3" type="ORF">GN958_ATG22814</name>
</gene>
<proteinExistence type="predicted"/>
<organism evidence="2 4">
    <name type="scientific">Phytophthora infestans</name>
    <name type="common">Potato late blight agent</name>
    <name type="synonym">Botrytis infestans</name>
    <dbReference type="NCBI Taxonomy" id="4787"/>
    <lineage>
        <taxon>Eukaryota</taxon>
        <taxon>Sar</taxon>
        <taxon>Stramenopiles</taxon>
        <taxon>Oomycota</taxon>
        <taxon>Peronosporomycetes</taxon>
        <taxon>Peronosporales</taxon>
        <taxon>Peronosporaceae</taxon>
        <taxon>Phytophthora</taxon>
    </lineage>
</organism>
<accession>A0A833SZC9</accession>
<evidence type="ECO:0000313" key="3">
    <source>
        <dbReference type="EMBL" id="KAF4127986.1"/>
    </source>
</evidence>
<feature type="region of interest" description="Disordered" evidence="1">
    <location>
        <begin position="1"/>
        <end position="30"/>
    </location>
</feature>
<evidence type="ECO:0000256" key="1">
    <source>
        <dbReference type="SAM" id="MobiDB-lite"/>
    </source>
</evidence>
<sequence>MGYSIPDSPRGKTDAGTQFAEPTLPPSRMGLREGFQQSIAARRRNAIVPGSLSFDAMGSPRSPFIFLSQENRRALAQRQEQEEQQSGREDAPIVAMP</sequence>
<dbReference type="EMBL" id="WSZM01000097">
    <property type="protein sequence ID" value="KAF4042733.1"/>
    <property type="molecule type" value="Genomic_DNA"/>
</dbReference>
<dbReference type="Proteomes" id="UP000704712">
    <property type="component" value="Unassembled WGS sequence"/>
</dbReference>
<name>A0A833SZC9_PHYIN</name>
<keyword evidence="4" id="KW-1185">Reference proteome</keyword>
<protein>
    <submittedName>
        <fullName evidence="2">Uncharacterized protein</fullName>
    </submittedName>
</protein>
<reference evidence="2" key="1">
    <citation type="submission" date="2020-04" db="EMBL/GenBank/DDBJ databases">
        <title>Hybrid Assembly of Korean Phytophthora infestans isolates.</title>
        <authorList>
            <person name="Prokchorchik M."/>
            <person name="Lee Y."/>
            <person name="Seo J."/>
            <person name="Cho J.-H."/>
            <person name="Park Y.-E."/>
            <person name="Jang D.-C."/>
            <person name="Im J.-S."/>
            <person name="Choi J.-G."/>
            <person name="Park H.-J."/>
            <person name="Lee G.-B."/>
            <person name="Lee Y.-G."/>
            <person name="Hong S.-Y."/>
            <person name="Cho K."/>
            <person name="Sohn K.H."/>
        </authorList>
    </citation>
    <scope>NUCLEOTIDE SEQUENCE</scope>
    <source>
        <strain evidence="2">KR_1_A1</strain>
        <strain evidence="3">KR_2_A2</strain>
    </source>
</reference>
<feature type="compositionally biased region" description="Basic and acidic residues" evidence="1">
    <location>
        <begin position="79"/>
        <end position="91"/>
    </location>
</feature>
<evidence type="ECO:0000313" key="4">
    <source>
        <dbReference type="Proteomes" id="UP000602510"/>
    </source>
</evidence>
<dbReference type="Proteomes" id="UP000602510">
    <property type="component" value="Unassembled WGS sequence"/>
</dbReference>
<dbReference type="AlphaFoldDB" id="A0A833SZC9"/>
<dbReference type="EMBL" id="JAACNO010003203">
    <property type="protein sequence ID" value="KAF4127986.1"/>
    <property type="molecule type" value="Genomic_DNA"/>
</dbReference>
<feature type="region of interest" description="Disordered" evidence="1">
    <location>
        <begin position="73"/>
        <end position="97"/>
    </location>
</feature>
<evidence type="ECO:0000313" key="2">
    <source>
        <dbReference type="EMBL" id="KAF4042733.1"/>
    </source>
</evidence>